<gene>
    <name evidence="11" type="ORF">GE061_018295</name>
</gene>
<protein>
    <recommendedName>
        <fullName evidence="2">endo-polygalacturonase</fullName>
        <ecNumber evidence="2">3.2.1.15</ecNumber>
    </recommendedName>
</protein>
<dbReference type="Proteomes" id="UP000466442">
    <property type="component" value="Unassembled WGS sequence"/>
</dbReference>
<dbReference type="InterPro" id="IPR011050">
    <property type="entry name" value="Pectin_lyase_fold/virulence"/>
</dbReference>
<dbReference type="GO" id="GO:0004650">
    <property type="term" value="F:polygalacturonase activity"/>
    <property type="evidence" value="ECO:0007669"/>
    <property type="project" value="UniProtKB-EC"/>
</dbReference>
<keyword evidence="7 10" id="KW-0326">Glycosidase</keyword>
<comment type="caution">
    <text evidence="11">The sequence shown here is derived from an EMBL/GenBank/DDBJ whole genome shotgun (WGS) entry which is preliminary data.</text>
</comment>
<evidence type="ECO:0000313" key="11">
    <source>
        <dbReference type="EMBL" id="KAF6207057.1"/>
    </source>
</evidence>
<dbReference type="EC" id="3.2.1.15" evidence="2"/>
<accession>A0A6A4J4K0</accession>
<evidence type="ECO:0000256" key="4">
    <source>
        <dbReference type="ARBA" id="ARBA00022737"/>
    </source>
</evidence>
<keyword evidence="8" id="KW-0961">Cell wall biogenesis/degradation</keyword>
<dbReference type="SUPFAM" id="SSF51126">
    <property type="entry name" value="Pectin lyase-like"/>
    <property type="match status" value="1"/>
</dbReference>
<name>A0A6A4J4K0_APOLU</name>
<proteinExistence type="inferred from homology"/>
<dbReference type="InterPro" id="IPR012334">
    <property type="entry name" value="Pectin_lyas_fold"/>
</dbReference>
<dbReference type="InterPro" id="IPR050434">
    <property type="entry name" value="Glycosyl_hydrlase_28"/>
</dbReference>
<dbReference type="GO" id="GO:0071555">
    <property type="term" value="P:cell wall organization"/>
    <property type="evidence" value="ECO:0007669"/>
    <property type="project" value="UniProtKB-KW"/>
</dbReference>
<dbReference type="Gene3D" id="2.160.20.10">
    <property type="entry name" value="Single-stranded right-handed beta-helix, Pectin lyase-like"/>
    <property type="match status" value="1"/>
</dbReference>
<dbReference type="InterPro" id="IPR000743">
    <property type="entry name" value="Glyco_hydro_28"/>
</dbReference>
<keyword evidence="4" id="KW-0677">Repeat</keyword>
<evidence type="ECO:0000256" key="9">
    <source>
        <dbReference type="ARBA" id="ARBA00034074"/>
    </source>
</evidence>
<sequence>MKQIWLIATVDWMMEEERFRKSFQEHEGEKMWYHSQGDGIPRAQIISERADTFCYTVVVRRAKMNYCVFALLISVSSAAEIWNLQQLDDAKKAKDKNIILRDIQVPAGKALELQGLPNGTSITFAGRITFGYKEWKGPLVIIKGHNFHVEGKPGHVIDGEGHRWWDGLGGNGGKIKPCMIYVQLTHSKVKNIKVKNSPAHCWAINACRHVIFEGIVVDDTDGHAKGGHNTDGFDIAKSHHVKIKNSWVNNQDDCLALNSGTFITFENNTCEGGHGIAVAVGGYSENVAKHVNIRNCKVIKNNIGIRVKTLLNGKGIVKDINFDNVELKDISQTGIVIIGNYLNSGPRGEPTGDLPIQDLTINNVRGNVLRNGTNIQVWVKNGSNWKWNSQVVGGTKKLPCQGVPKGVNIQCG</sequence>
<evidence type="ECO:0000256" key="5">
    <source>
        <dbReference type="ARBA" id="ARBA00022801"/>
    </source>
</evidence>
<dbReference type="EMBL" id="WIXP02000008">
    <property type="protein sequence ID" value="KAF6207057.1"/>
    <property type="molecule type" value="Genomic_DNA"/>
</dbReference>
<dbReference type="OrthoDB" id="187139at2759"/>
<comment type="similarity">
    <text evidence="1 10">Belongs to the glycosyl hydrolase 28 family.</text>
</comment>
<dbReference type="SMART" id="SM00710">
    <property type="entry name" value="PbH1"/>
    <property type="match status" value="5"/>
</dbReference>
<keyword evidence="5 10" id="KW-0378">Hydrolase</keyword>
<evidence type="ECO:0000256" key="7">
    <source>
        <dbReference type="ARBA" id="ARBA00023295"/>
    </source>
</evidence>
<dbReference type="PANTHER" id="PTHR31884">
    <property type="entry name" value="POLYGALACTURONASE"/>
    <property type="match status" value="1"/>
</dbReference>
<evidence type="ECO:0000256" key="8">
    <source>
        <dbReference type="ARBA" id="ARBA00023316"/>
    </source>
</evidence>
<dbReference type="GO" id="GO:0005576">
    <property type="term" value="C:extracellular region"/>
    <property type="evidence" value="ECO:0007669"/>
    <property type="project" value="TreeGrafter"/>
</dbReference>
<reference evidence="11" key="1">
    <citation type="journal article" date="2021" name="Mol. Ecol. Resour.">
        <title>Apolygus lucorum genome provides insights into omnivorousness and mesophyll feeding.</title>
        <authorList>
            <person name="Liu Y."/>
            <person name="Liu H."/>
            <person name="Wang H."/>
            <person name="Huang T."/>
            <person name="Liu B."/>
            <person name="Yang B."/>
            <person name="Yin L."/>
            <person name="Li B."/>
            <person name="Zhang Y."/>
            <person name="Zhang S."/>
            <person name="Jiang F."/>
            <person name="Zhang X."/>
            <person name="Ren Y."/>
            <person name="Wang B."/>
            <person name="Wang S."/>
            <person name="Lu Y."/>
            <person name="Wu K."/>
            <person name="Fan W."/>
            <person name="Wang G."/>
        </authorList>
    </citation>
    <scope>NUCLEOTIDE SEQUENCE</scope>
    <source>
        <strain evidence="11">12Hb</strain>
    </source>
</reference>
<organism evidence="11 12">
    <name type="scientific">Apolygus lucorum</name>
    <name type="common">Small green plant bug</name>
    <name type="synonym">Lygocoris lucorum</name>
    <dbReference type="NCBI Taxonomy" id="248454"/>
    <lineage>
        <taxon>Eukaryota</taxon>
        <taxon>Metazoa</taxon>
        <taxon>Ecdysozoa</taxon>
        <taxon>Arthropoda</taxon>
        <taxon>Hexapoda</taxon>
        <taxon>Insecta</taxon>
        <taxon>Pterygota</taxon>
        <taxon>Neoptera</taxon>
        <taxon>Paraneoptera</taxon>
        <taxon>Hemiptera</taxon>
        <taxon>Heteroptera</taxon>
        <taxon>Panheteroptera</taxon>
        <taxon>Cimicomorpha</taxon>
        <taxon>Miridae</taxon>
        <taxon>Mirini</taxon>
        <taxon>Apolygus</taxon>
    </lineage>
</organism>
<evidence type="ECO:0000256" key="6">
    <source>
        <dbReference type="ARBA" id="ARBA00023157"/>
    </source>
</evidence>
<evidence type="ECO:0000256" key="1">
    <source>
        <dbReference type="ARBA" id="ARBA00008834"/>
    </source>
</evidence>
<dbReference type="AlphaFoldDB" id="A0A6A4J4K0"/>
<dbReference type="GO" id="GO:0045490">
    <property type="term" value="P:pectin catabolic process"/>
    <property type="evidence" value="ECO:0007669"/>
    <property type="project" value="TreeGrafter"/>
</dbReference>
<keyword evidence="6" id="KW-1015">Disulfide bond</keyword>
<dbReference type="PANTHER" id="PTHR31884:SF1">
    <property type="entry name" value="POLYGALACTURONASE"/>
    <property type="match status" value="1"/>
</dbReference>
<evidence type="ECO:0000256" key="3">
    <source>
        <dbReference type="ARBA" id="ARBA00022729"/>
    </source>
</evidence>
<dbReference type="Pfam" id="PF00295">
    <property type="entry name" value="Glyco_hydro_28"/>
    <property type="match status" value="1"/>
</dbReference>
<dbReference type="InterPro" id="IPR006626">
    <property type="entry name" value="PbH1"/>
</dbReference>
<evidence type="ECO:0000256" key="2">
    <source>
        <dbReference type="ARBA" id="ARBA00012736"/>
    </source>
</evidence>
<keyword evidence="12" id="KW-1185">Reference proteome</keyword>
<evidence type="ECO:0000313" key="12">
    <source>
        <dbReference type="Proteomes" id="UP000466442"/>
    </source>
</evidence>
<keyword evidence="3" id="KW-0732">Signal</keyword>
<comment type="catalytic activity">
    <reaction evidence="9">
        <text>(1,4-alpha-D-galacturonosyl)n+m + H2O = (1,4-alpha-D-galacturonosyl)n + (1,4-alpha-D-galacturonosyl)m.</text>
        <dbReference type="EC" id="3.2.1.15"/>
    </reaction>
</comment>
<evidence type="ECO:0000256" key="10">
    <source>
        <dbReference type="RuleBase" id="RU361169"/>
    </source>
</evidence>